<dbReference type="Gene3D" id="1.20.1640.10">
    <property type="entry name" value="Multidrug efflux transporter AcrB transmembrane domain"/>
    <property type="match status" value="1"/>
</dbReference>
<dbReference type="Gene3D" id="3.30.70.1440">
    <property type="entry name" value="Multidrug efflux transporter AcrB pore domain"/>
    <property type="match status" value="1"/>
</dbReference>
<proteinExistence type="predicted"/>
<dbReference type="Gene3D" id="3.30.2090.10">
    <property type="entry name" value="Multidrug efflux transporter AcrB TolC docking domain, DN and DC subdomains"/>
    <property type="match status" value="1"/>
</dbReference>
<dbReference type="Pfam" id="PF00873">
    <property type="entry name" value="ACR_tran"/>
    <property type="match status" value="1"/>
</dbReference>
<keyword evidence="1" id="KW-0812">Transmembrane</keyword>
<dbReference type="SUPFAM" id="SSF82866">
    <property type="entry name" value="Multidrug efflux transporter AcrB transmembrane domain"/>
    <property type="match status" value="1"/>
</dbReference>
<evidence type="ECO:0008006" key="3">
    <source>
        <dbReference type="Google" id="ProtNLM"/>
    </source>
</evidence>
<sequence>EIPIKQIATVEKGSGYAAIRRVDGRRSVNITADVDTQKTQTNEIINRLRSEELPNLLSKYPGIQYGFEGDRQEQEVALSSMLRSYLVAMVIIYALLAIPFGSHLQPFIVMCAIPFGLIGAVAGHLIMGMDLTILSMFGVVALTGVVVNDSLVMVDYVNRNRNNYGSLIEAVRMSGVARFRAILLTSLTTFAGLAPLIFFEKSVQAQFLVPMAISLAFGVMFATAVTLVLVPAGYIILEDVKRAWGWIYGSEVPILVDGNSEQGL</sequence>
<dbReference type="InterPro" id="IPR027463">
    <property type="entry name" value="AcrB_DN_DC_subdom"/>
</dbReference>
<evidence type="ECO:0000256" key="1">
    <source>
        <dbReference type="SAM" id="Phobius"/>
    </source>
</evidence>
<keyword evidence="1" id="KW-1133">Transmembrane helix</keyword>
<name>A0A382WNL5_9ZZZZ</name>
<gene>
    <name evidence="2" type="ORF">METZ01_LOCUS413197</name>
</gene>
<organism evidence="2">
    <name type="scientific">marine metagenome</name>
    <dbReference type="NCBI Taxonomy" id="408172"/>
    <lineage>
        <taxon>unclassified sequences</taxon>
        <taxon>metagenomes</taxon>
        <taxon>ecological metagenomes</taxon>
    </lineage>
</organism>
<evidence type="ECO:0000313" key="2">
    <source>
        <dbReference type="EMBL" id="SVD60343.1"/>
    </source>
</evidence>
<dbReference type="PRINTS" id="PR00702">
    <property type="entry name" value="ACRIFLAVINRP"/>
</dbReference>
<dbReference type="GO" id="GO:0042910">
    <property type="term" value="F:xenobiotic transmembrane transporter activity"/>
    <property type="evidence" value="ECO:0007669"/>
    <property type="project" value="TreeGrafter"/>
</dbReference>
<reference evidence="2" key="1">
    <citation type="submission" date="2018-05" db="EMBL/GenBank/DDBJ databases">
        <authorList>
            <person name="Lanie J.A."/>
            <person name="Ng W.-L."/>
            <person name="Kazmierczak K.M."/>
            <person name="Andrzejewski T.M."/>
            <person name="Davidsen T.M."/>
            <person name="Wayne K.J."/>
            <person name="Tettelin H."/>
            <person name="Glass J.I."/>
            <person name="Rusch D."/>
            <person name="Podicherti R."/>
            <person name="Tsui H.-C.T."/>
            <person name="Winkler M.E."/>
        </authorList>
    </citation>
    <scope>NUCLEOTIDE SEQUENCE</scope>
</reference>
<dbReference type="EMBL" id="UINC01161260">
    <property type="protein sequence ID" value="SVD60343.1"/>
    <property type="molecule type" value="Genomic_DNA"/>
</dbReference>
<protein>
    <recommendedName>
        <fullName evidence="3">SSD domain-containing protein</fullName>
    </recommendedName>
</protein>
<feature type="transmembrane region" description="Helical" evidence="1">
    <location>
        <begin position="82"/>
        <end position="100"/>
    </location>
</feature>
<feature type="transmembrane region" description="Helical" evidence="1">
    <location>
        <begin position="179"/>
        <end position="199"/>
    </location>
</feature>
<feature type="transmembrane region" description="Helical" evidence="1">
    <location>
        <begin position="211"/>
        <end position="237"/>
    </location>
</feature>
<feature type="transmembrane region" description="Helical" evidence="1">
    <location>
        <begin position="133"/>
        <end position="158"/>
    </location>
</feature>
<accession>A0A382WNL5</accession>
<feature type="non-terminal residue" evidence="2">
    <location>
        <position position="1"/>
    </location>
</feature>
<keyword evidence="1" id="KW-0472">Membrane</keyword>
<dbReference type="GO" id="GO:0005886">
    <property type="term" value="C:plasma membrane"/>
    <property type="evidence" value="ECO:0007669"/>
    <property type="project" value="TreeGrafter"/>
</dbReference>
<dbReference type="InterPro" id="IPR001036">
    <property type="entry name" value="Acrflvin-R"/>
</dbReference>
<feature type="transmembrane region" description="Helical" evidence="1">
    <location>
        <begin position="107"/>
        <end position="127"/>
    </location>
</feature>
<dbReference type="PANTHER" id="PTHR32063">
    <property type="match status" value="1"/>
</dbReference>
<dbReference type="PANTHER" id="PTHR32063:SF33">
    <property type="entry name" value="RND SUPERFAMILY EFFLUX PUMP PERMEASE COMPONENT"/>
    <property type="match status" value="1"/>
</dbReference>
<dbReference type="AlphaFoldDB" id="A0A382WNL5"/>